<gene>
    <name evidence="8" type="primary">Adgb_2</name>
    <name evidence="8" type="ORF">GTO96_0015809</name>
</gene>
<evidence type="ECO:0000313" key="9">
    <source>
        <dbReference type="Proteomes" id="UP000886611"/>
    </source>
</evidence>
<keyword evidence="9" id="KW-1185">Reference proteome</keyword>
<dbReference type="CDD" id="cd22307">
    <property type="entry name" value="Adgb_C_mid-like"/>
    <property type="match status" value="1"/>
</dbReference>
<dbReference type="SUPFAM" id="SSF46458">
    <property type="entry name" value="Globin-like"/>
    <property type="match status" value="1"/>
</dbReference>
<dbReference type="GO" id="GO:0019825">
    <property type="term" value="F:oxygen binding"/>
    <property type="evidence" value="ECO:0007669"/>
    <property type="project" value="InterPro"/>
</dbReference>
<feature type="region of interest" description="Disordered" evidence="5">
    <location>
        <begin position="1087"/>
        <end position="1124"/>
    </location>
</feature>
<feature type="compositionally biased region" description="Basic and acidic residues" evidence="5">
    <location>
        <begin position="1169"/>
        <end position="1182"/>
    </location>
</feature>
<dbReference type="PANTHER" id="PTHR46298:SF1">
    <property type="entry name" value="ANDROGLOBIN"/>
    <property type="match status" value="1"/>
</dbReference>
<dbReference type="GO" id="GO:0020037">
    <property type="term" value="F:heme binding"/>
    <property type="evidence" value="ECO:0007669"/>
    <property type="project" value="InterPro"/>
</dbReference>
<keyword evidence="3" id="KW-0408">Iron</keyword>
<dbReference type="SMART" id="SM00230">
    <property type="entry name" value="CysPc"/>
    <property type="match status" value="1"/>
</dbReference>
<organism evidence="8 9">
    <name type="scientific">Polypterus senegalus</name>
    <name type="common">Senegal bichir</name>
    <dbReference type="NCBI Taxonomy" id="55291"/>
    <lineage>
        <taxon>Eukaryota</taxon>
        <taxon>Metazoa</taxon>
        <taxon>Chordata</taxon>
        <taxon>Craniata</taxon>
        <taxon>Vertebrata</taxon>
        <taxon>Euteleostomi</taxon>
        <taxon>Actinopterygii</taxon>
        <taxon>Polypteriformes</taxon>
        <taxon>Polypteridae</taxon>
        <taxon>Polypterus</taxon>
    </lineage>
</organism>
<evidence type="ECO:0000259" key="6">
    <source>
        <dbReference type="PROSITE" id="PS50203"/>
    </source>
</evidence>
<dbReference type="InterPro" id="IPR054094">
    <property type="entry name" value="Androglobin_IV"/>
</dbReference>
<dbReference type="PANTHER" id="PTHR46298">
    <property type="entry name" value="ANDROGLOBIN"/>
    <property type="match status" value="1"/>
</dbReference>
<dbReference type="PROSITE" id="PS50203">
    <property type="entry name" value="CALPAIN_CAT"/>
    <property type="match status" value="1"/>
</dbReference>
<dbReference type="InterPro" id="IPR012292">
    <property type="entry name" value="Globin/Proto"/>
</dbReference>
<dbReference type="Pfam" id="PF00648">
    <property type="entry name" value="Peptidase_C2"/>
    <property type="match status" value="1"/>
</dbReference>
<dbReference type="Gene3D" id="1.10.490.10">
    <property type="entry name" value="Globins"/>
    <property type="match status" value="1"/>
</dbReference>
<evidence type="ECO:0000259" key="7">
    <source>
        <dbReference type="PROSITE" id="PS52042"/>
    </source>
</evidence>
<dbReference type="EMBL" id="JAATIS010000485">
    <property type="protein sequence ID" value="KAG2467751.1"/>
    <property type="molecule type" value="Genomic_DNA"/>
</dbReference>
<keyword evidence="1" id="KW-0349">Heme</keyword>
<dbReference type="GO" id="GO:0006508">
    <property type="term" value="P:proteolysis"/>
    <property type="evidence" value="ECO:0007669"/>
    <property type="project" value="InterPro"/>
</dbReference>
<evidence type="ECO:0000256" key="3">
    <source>
        <dbReference type="ARBA" id="ARBA00023004"/>
    </source>
</evidence>
<dbReference type="Pfam" id="PF22069">
    <property type="entry name" value="Androglobin_IV"/>
    <property type="match status" value="1"/>
</dbReference>
<feature type="compositionally biased region" description="Polar residues" evidence="5">
    <location>
        <begin position="1107"/>
        <end position="1121"/>
    </location>
</feature>
<dbReference type="InterPro" id="IPR001300">
    <property type="entry name" value="Peptidase_C2_calpain_cat"/>
</dbReference>
<dbReference type="PROSITE" id="PS52042">
    <property type="entry name" value="GLOBIN_CP_ADGB"/>
    <property type="match status" value="1"/>
</dbReference>
<name>A0A8X7XG94_POLSE</name>
<keyword evidence="2" id="KW-0479">Metal-binding</keyword>
<dbReference type="Pfam" id="PF22070">
    <property type="entry name" value="Androglobin_V"/>
    <property type="match status" value="2"/>
</dbReference>
<feature type="domain" description="Calpain catalytic" evidence="6">
    <location>
        <begin position="107"/>
        <end position="297"/>
    </location>
</feature>
<evidence type="ECO:0000256" key="5">
    <source>
        <dbReference type="SAM" id="MobiDB-lite"/>
    </source>
</evidence>
<dbReference type="InterPro" id="IPR054093">
    <property type="entry name" value="Androglobin_II"/>
</dbReference>
<dbReference type="Proteomes" id="UP000886611">
    <property type="component" value="Unassembled WGS sequence"/>
</dbReference>
<proteinExistence type="predicted"/>
<dbReference type="InterPro" id="IPR053033">
    <property type="entry name" value="Androglobin-like"/>
</dbReference>
<sequence length="1518" mass="171438">MAPLAAKKLSKNWPMGKKDPLAAGLLPTLSLADILQQKKKKGLSLADLQKDKFPWPEWNDADINGEVWDATKPGKEREKASKIPIVHFFNDPKGKIQMPPSVTVHTWRRPTDFIVDKTPVVIENQTWFDLVSSNVHLLGSEMLRRIICDICTLWRSCNGILTTEGRSRMMDHSTLSWKPWEHIYSLCKVKKGHIAQYNFYGKYVVKLYWMGCWRKIIIDDTVPFDNNNKMLLPATSCDTELWPILLAKAIIKLTNVDMSKDRKSELGELSVVHTLTGWFPETVPLSAGYLNQVWSFLKQTVPPETIEESSSLIRSLSKSNNVSSPRPEIKSGAVTSAESGPLITNSKPAEDENVIDDVQAGSSSSSETEDDQPGMGTKEGVKTPRMAVYASFLSSHLTEKKIPGLEEASDFKEKLQNYGLPSNWNHAVLVTKTRSFTTASVPSQSLSFSTWKAIRRIKSAGKQERFVEIVSPFLNYGREPMAGTSVKPAEQEMDNTKEKVNDIEAVTAGNSAEKPQTGHSGQTVSSDNISTREVSVTPPLEQQRPQNTWVTFEDFCTCFPTLLVYHMPATYQHSAQKSDLRSVEEKRCTFLSVDNLQPTEIVTCFSPFSNWKEPESNETGGLLTAEPFSWKNVATYMPILQINTCATKAALVMLPAGRHVLRFTARCPQGYHIHLCSTVQFAFGEEELVMPFLAQESQNFIEQATAILKAVRNVIDNFSNEDELLQAQNDLEAAHCPLQLNDPEAVKEHFEAFNGALYYTITKALANSNVQDMTFAIQALTYNDSTATYFKGNPRSSEVNVDVPPQWINRVATAEEVQAVIVIQAAWREYYGSKLMKARNVKTKENKRAVQALQKIKSALDANFEEHSVTLLRYLFKSNVQSIHLYPCYEDEWTKVSFADYVVTYPDKPANSWFLVFREVFAFPEDMVIVPHIYSNVPASILHVFENDTGEEVERIFQKVQPHFYSKNKTYTFMAEAASGDSAITAGEWKMRLVGSCLPLPVPCKNTINHLFLVKEYKDYYIPNDRQLICRVFVTVTVKHFTTVQIQTSQSDVYIKLQILDNEEEVASTIRKGCAVIPVFTFWPNETPSSTSSEGTAAVRKVERSTSGRSQGQADASNSVSKDAVVTKSKNHKYVVQASVLHKSWTLTDDQQAFVKTLKEQQKNEIKVHGKKPEEVPEEKPADTPSLTPILPQKVTKGSIAAFKRIKDKPLEKPLDKLKFSKEAETPVRKPDSKLFSSSNLQQLFRKANVSPVVVRSPSPSSLWKQRKTPSVQPEAESEKESFDVTKAYWSLHIVCDPNDSDSIVLKKDTERVEEIRAMKLAWESAEPGRAKKAMLARLQYIKQLPQKVLFGNIRKAITGSTAVAGSSGSVTDRKTSDHAKDEDAKLPAEFTVFFRKTVTEPIFRDKSVTEQQTREHCEKMDRFKKNREMILNQRELEKQSRGQLKHKQMEMYEQFQTTLDEKREKILECREEFRQTQITNLKHQMSEEAVPPPEEGVKPAKMTSISQQKSPKGGKKK</sequence>
<dbReference type="Pfam" id="PF22068">
    <property type="entry name" value="Androglobin_II"/>
    <property type="match status" value="1"/>
</dbReference>
<feature type="non-terminal residue" evidence="8">
    <location>
        <position position="1518"/>
    </location>
</feature>
<protein>
    <submittedName>
        <fullName evidence="8">ADGB protein</fullName>
    </submittedName>
</protein>
<feature type="region of interest" description="Disordered" evidence="5">
    <location>
        <begin position="1363"/>
        <end position="1383"/>
    </location>
</feature>
<accession>A0A8X7XG94</accession>
<feature type="domain" description="Globin" evidence="7">
    <location>
        <begin position="674"/>
        <end position="878"/>
    </location>
</feature>
<feature type="non-terminal residue" evidence="8">
    <location>
        <position position="1"/>
    </location>
</feature>
<dbReference type="InterPro" id="IPR038765">
    <property type="entry name" value="Papain-like_cys_pep_sf"/>
</dbReference>
<evidence type="ECO:0000256" key="4">
    <source>
        <dbReference type="PROSITE-ProRule" id="PRU00239"/>
    </source>
</evidence>
<comment type="caution">
    <text evidence="4">Lacks conserved residue(s) required for the propagation of feature annotation.</text>
</comment>
<dbReference type="GO" id="GO:0046872">
    <property type="term" value="F:metal ion binding"/>
    <property type="evidence" value="ECO:0007669"/>
    <property type="project" value="UniProtKB-KW"/>
</dbReference>
<comment type="caution">
    <text evidence="8">The sequence shown here is derived from an EMBL/GenBank/DDBJ whole genome shotgun (WGS) entry which is preliminary data.</text>
</comment>
<feature type="region of interest" description="Disordered" evidence="5">
    <location>
        <begin position="1256"/>
        <end position="1279"/>
    </location>
</feature>
<dbReference type="GO" id="GO:0004198">
    <property type="term" value="F:calcium-dependent cysteine-type endopeptidase activity"/>
    <property type="evidence" value="ECO:0007669"/>
    <property type="project" value="InterPro"/>
</dbReference>
<feature type="region of interest" description="Disordered" evidence="5">
    <location>
        <begin position="316"/>
        <end position="381"/>
    </location>
</feature>
<feature type="region of interest" description="Disordered" evidence="5">
    <location>
        <begin position="509"/>
        <end position="531"/>
    </location>
</feature>
<evidence type="ECO:0000313" key="8">
    <source>
        <dbReference type="EMBL" id="KAG2467751.1"/>
    </source>
</evidence>
<feature type="region of interest" description="Disordered" evidence="5">
    <location>
        <begin position="1479"/>
        <end position="1518"/>
    </location>
</feature>
<dbReference type="SUPFAM" id="SSF54001">
    <property type="entry name" value="Cysteine proteinases"/>
    <property type="match status" value="1"/>
</dbReference>
<evidence type="ECO:0000256" key="2">
    <source>
        <dbReference type="ARBA" id="ARBA00022723"/>
    </source>
</evidence>
<feature type="compositionally biased region" description="Basic and acidic residues" evidence="5">
    <location>
        <begin position="1372"/>
        <end position="1383"/>
    </location>
</feature>
<feature type="compositionally biased region" description="Polar residues" evidence="5">
    <location>
        <begin position="333"/>
        <end position="347"/>
    </location>
</feature>
<evidence type="ECO:0000256" key="1">
    <source>
        <dbReference type="ARBA" id="ARBA00022617"/>
    </source>
</evidence>
<reference evidence="8 9" key="1">
    <citation type="journal article" date="2021" name="Cell">
        <title>Tracing the genetic footprints of vertebrate landing in non-teleost ray-finned fishes.</title>
        <authorList>
            <person name="Bi X."/>
            <person name="Wang K."/>
            <person name="Yang L."/>
            <person name="Pan H."/>
            <person name="Jiang H."/>
            <person name="Wei Q."/>
            <person name="Fang M."/>
            <person name="Yu H."/>
            <person name="Zhu C."/>
            <person name="Cai Y."/>
            <person name="He Y."/>
            <person name="Gan X."/>
            <person name="Zeng H."/>
            <person name="Yu D."/>
            <person name="Zhu Y."/>
            <person name="Jiang H."/>
            <person name="Qiu Q."/>
            <person name="Yang H."/>
            <person name="Zhang Y.E."/>
            <person name="Wang W."/>
            <person name="Zhu M."/>
            <person name="He S."/>
            <person name="Zhang G."/>
        </authorList>
    </citation>
    <scope>NUCLEOTIDE SEQUENCE [LARGE SCALE GENOMIC DNA]</scope>
    <source>
        <strain evidence="8">Bchr_013</strain>
    </source>
</reference>
<dbReference type="InterPro" id="IPR057249">
    <property type="entry name" value="Globin_CP_ADGB"/>
</dbReference>
<feature type="region of interest" description="Disordered" evidence="5">
    <location>
        <begin position="1169"/>
        <end position="1189"/>
    </location>
</feature>
<dbReference type="InterPro" id="IPR054095">
    <property type="entry name" value="Androglobin_V"/>
</dbReference>
<dbReference type="InterPro" id="IPR009050">
    <property type="entry name" value="Globin-like_sf"/>
</dbReference>